<sequence length="386" mass="37935">MSRLPPPAPLLAGLLAAFVGFVSSFSVVLAGLTAAGASPAEAASGLMALSVGVGLSCLLMSLGTRMPIAAAWSTPGGALLAGAAMPVGGFPAAVGAFLLAGALVVLTGAIRPLGRLIARIPGPLAAAMLAGVLLPICLAPVRAAAQEPLGVLAIAGTWFVVGRFNRLLAVPAAAAVTLALLATHAAPAATILPAALALPVLVVPQFDWSALVGIGLPLFVVTMASQNVPGLAVLKVYGYQPAPGPLFAATGLATLLVAPFGGHAVNLAALTQAICAGDEAGADPAMRWWAGVSSGIAYVAFGLGAGLVASFAARDPLLVQALAGLALIGALTAAAGAMMEKVELREAAVLCFLVTGSGTAFSGISAPFWGLLAGGLVLGARQMRRS</sequence>
<feature type="transmembrane region" description="Helical" evidence="1">
    <location>
        <begin position="172"/>
        <end position="196"/>
    </location>
</feature>
<dbReference type="InterPro" id="IPR004711">
    <property type="entry name" value="Benzoate_Transporter"/>
</dbReference>
<keyword evidence="1" id="KW-1133">Transmembrane helix</keyword>
<keyword evidence="1" id="KW-0472">Membrane</keyword>
<dbReference type="GO" id="GO:0005886">
    <property type="term" value="C:plasma membrane"/>
    <property type="evidence" value="ECO:0007669"/>
    <property type="project" value="TreeGrafter"/>
</dbReference>
<evidence type="ECO:0000313" key="3">
    <source>
        <dbReference type="Proteomes" id="UP000198793"/>
    </source>
</evidence>
<dbReference type="PANTHER" id="PTHR30199">
    <property type="entry name" value="MFS FAMILY TRANSPORTER, PREDICTED SUBSTRATE BENZOATE"/>
    <property type="match status" value="1"/>
</dbReference>
<feature type="transmembrane region" description="Helical" evidence="1">
    <location>
        <begin position="149"/>
        <end position="165"/>
    </location>
</feature>
<feature type="transmembrane region" description="Helical" evidence="1">
    <location>
        <begin position="288"/>
        <end position="310"/>
    </location>
</feature>
<dbReference type="OrthoDB" id="9792424at2"/>
<dbReference type="EMBL" id="FNIT01000002">
    <property type="protein sequence ID" value="SDN83525.1"/>
    <property type="molecule type" value="Genomic_DNA"/>
</dbReference>
<feature type="transmembrane region" description="Helical" evidence="1">
    <location>
        <begin position="122"/>
        <end position="143"/>
    </location>
</feature>
<protein>
    <submittedName>
        <fullName evidence="2">Benzoate membrane transport protein</fullName>
    </submittedName>
</protein>
<accession>A0A1H0EMG8</accession>
<dbReference type="Pfam" id="PF03594">
    <property type="entry name" value="BenE"/>
    <property type="match status" value="1"/>
</dbReference>
<dbReference type="GO" id="GO:0042925">
    <property type="term" value="F:benzoate transmembrane transporter activity"/>
    <property type="evidence" value="ECO:0007669"/>
    <property type="project" value="InterPro"/>
</dbReference>
<dbReference type="Proteomes" id="UP000198793">
    <property type="component" value="Unassembled WGS sequence"/>
</dbReference>
<feature type="transmembrane region" description="Helical" evidence="1">
    <location>
        <begin position="359"/>
        <end position="380"/>
    </location>
</feature>
<feature type="transmembrane region" description="Helical" evidence="1">
    <location>
        <begin position="93"/>
        <end position="110"/>
    </location>
</feature>
<dbReference type="PANTHER" id="PTHR30199:SF0">
    <property type="entry name" value="INNER MEMBRANE PROTEIN YDCO"/>
    <property type="match status" value="1"/>
</dbReference>
<feature type="transmembrane region" description="Helical" evidence="1">
    <location>
        <begin position="42"/>
        <end position="62"/>
    </location>
</feature>
<organism evidence="2 3">
    <name type="scientific">Aureimonas jatrophae</name>
    <dbReference type="NCBI Taxonomy" id="1166073"/>
    <lineage>
        <taxon>Bacteria</taxon>
        <taxon>Pseudomonadati</taxon>
        <taxon>Pseudomonadota</taxon>
        <taxon>Alphaproteobacteria</taxon>
        <taxon>Hyphomicrobiales</taxon>
        <taxon>Aurantimonadaceae</taxon>
        <taxon>Aureimonas</taxon>
    </lineage>
</organism>
<reference evidence="2 3" key="1">
    <citation type="submission" date="2016-10" db="EMBL/GenBank/DDBJ databases">
        <authorList>
            <person name="de Groot N.N."/>
        </authorList>
    </citation>
    <scope>NUCLEOTIDE SEQUENCE [LARGE SCALE GENOMIC DNA]</scope>
    <source>
        <strain evidence="3">L7-484,KACC 16230,DSM 25025</strain>
    </source>
</reference>
<keyword evidence="1" id="KW-0812">Transmembrane</keyword>
<dbReference type="NCBIfam" id="TIGR00843">
    <property type="entry name" value="benE"/>
    <property type="match status" value="1"/>
</dbReference>
<feature type="transmembrane region" description="Helical" evidence="1">
    <location>
        <begin position="208"/>
        <end position="234"/>
    </location>
</feature>
<name>A0A1H0EMG8_9HYPH</name>
<gene>
    <name evidence="2" type="ORF">SAMN05192530_102110</name>
</gene>
<keyword evidence="3" id="KW-1185">Reference proteome</keyword>
<dbReference type="RefSeq" id="WP_090669950.1">
    <property type="nucleotide sequence ID" value="NZ_FNIT01000002.1"/>
</dbReference>
<dbReference type="AlphaFoldDB" id="A0A1H0EMG8"/>
<proteinExistence type="predicted"/>
<evidence type="ECO:0000313" key="2">
    <source>
        <dbReference type="EMBL" id="SDN83525.1"/>
    </source>
</evidence>
<feature type="transmembrane region" description="Helical" evidence="1">
    <location>
        <begin position="317"/>
        <end position="339"/>
    </location>
</feature>
<evidence type="ECO:0000256" key="1">
    <source>
        <dbReference type="SAM" id="Phobius"/>
    </source>
</evidence>
<dbReference type="STRING" id="1166073.SAMN05192530_102110"/>
<feature type="transmembrane region" description="Helical" evidence="1">
    <location>
        <begin position="246"/>
        <end position="268"/>
    </location>
</feature>